<accession>A0A915L8D4</accession>
<dbReference type="WBParaSite" id="nRc.2.0.1.t46728-RA">
    <property type="protein sequence ID" value="nRc.2.0.1.t46728-RA"/>
    <property type="gene ID" value="nRc.2.0.1.g46728"/>
</dbReference>
<dbReference type="Proteomes" id="UP000887565">
    <property type="component" value="Unplaced"/>
</dbReference>
<evidence type="ECO:0000313" key="2">
    <source>
        <dbReference type="WBParaSite" id="nRc.2.0.1.t46728-RA"/>
    </source>
</evidence>
<dbReference type="AlphaFoldDB" id="A0A915L8D4"/>
<evidence type="ECO:0000313" key="1">
    <source>
        <dbReference type="Proteomes" id="UP000887565"/>
    </source>
</evidence>
<name>A0A915L8D4_ROMCU</name>
<protein>
    <submittedName>
        <fullName evidence="2">Uncharacterized protein</fullName>
    </submittedName>
</protein>
<sequence>MSATATLHDVIGYANVLAWYRILKKSAAVESSPAAVATSPAPSTCIITQGPPPRIPTDSAMEVIKQVESMNLTDASPIQDVMLMVWLVDLAIKYPHLP</sequence>
<organism evidence="1 2">
    <name type="scientific">Romanomermis culicivorax</name>
    <name type="common">Nematode worm</name>
    <dbReference type="NCBI Taxonomy" id="13658"/>
    <lineage>
        <taxon>Eukaryota</taxon>
        <taxon>Metazoa</taxon>
        <taxon>Ecdysozoa</taxon>
        <taxon>Nematoda</taxon>
        <taxon>Enoplea</taxon>
        <taxon>Dorylaimia</taxon>
        <taxon>Mermithida</taxon>
        <taxon>Mermithoidea</taxon>
        <taxon>Mermithidae</taxon>
        <taxon>Romanomermis</taxon>
    </lineage>
</organism>
<reference evidence="2" key="1">
    <citation type="submission" date="2022-11" db="UniProtKB">
        <authorList>
            <consortium name="WormBaseParasite"/>
        </authorList>
    </citation>
    <scope>IDENTIFICATION</scope>
</reference>
<proteinExistence type="predicted"/>
<keyword evidence="1" id="KW-1185">Reference proteome</keyword>